<dbReference type="EMBL" id="CM047736">
    <property type="protein sequence ID" value="KAJ0052910.1"/>
    <property type="molecule type" value="Genomic_DNA"/>
</dbReference>
<reference evidence="2" key="1">
    <citation type="journal article" date="2023" name="G3 (Bethesda)">
        <title>Genome assembly and association tests identify interacting loci associated with vigor, precocity, and sex in interspecific pistachio rootstocks.</title>
        <authorList>
            <person name="Palmer W."/>
            <person name="Jacygrad E."/>
            <person name="Sagayaradj S."/>
            <person name="Cavanaugh K."/>
            <person name="Han R."/>
            <person name="Bertier L."/>
            <person name="Beede B."/>
            <person name="Kafkas S."/>
            <person name="Golino D."/>
            <person name="Preece J."/>
            <person name="Michelmore R."/>
        </authorList>
    </citation>
    <scope>NUCLEOTIDE SEQUENCE [LARGE SCALE GENOMIC DNA]</scope>
</reference>
<sequence length="1117" mass="124516">METVISEWHVRSGGGEGSEAELNKAISILHQCWLNVACLDDMDQVGEDVSANDISGNAQLKRIERNLSLKLEGHNMLESPIIIGASAREGWPERSIHNFTNTIEASLAASEPPCSSPCSMNDRLAVVEELTVGNYRTGNSDIVSSPNSSRQGQWQQLHLLASGSGYKGLHRDSMSQEKDRVKLSVREQYRKMSSDIQSPNYLSRKQINKAPEEVSPYLRARDNMIVSSNTAPFGNTQLKPSSTNTPGFSQLFIKKTLKGKGVISRNPDTRRDLGSAVVRQNDEKLGSLSSKVVSDSLFKSCANYDMISSHGVNRLGPESLHAGICLREWLKSRSRKGEKVEGLHIFRQIVELVDSAHSQGIALQDLRPSYFYLSPSNRVIYTGSSAKRELNSVVNQDLGKKRSLEQDMQVHCNLAVKQQKLSDDIKSITHQVHFFSSSSSRTKKWNETDFHVNDPQISEYVEPNSQNALTCSSMLSTKDQQSFPAIAQLEEKWYISPEELNDAGCTFLSNIYGLGVLLFELLCYFESAEVHSVSMLNLRHRILPPNFLSENPKEAGFCLWLLHPEPLSRPTTSTICREILQSDLICISQELHSCDDMLISADDDEAESELLLNFLVSLKEQKQKHTFKLVDDIGCLEEDIKEVEGKHLQKISSVFPQTHKKCFNATKQGFCFEDPITSAAVSQPFSVSSRNEARLMRNISQLEDAYFSMRSQIRLAATAATAGHSDKDLLKSRDRWSELQNGNESNMAQKSDDRLGAFFEGLCKFTRYSNFEVCGTLRNRDLLNSANVICSLSFDRDEEYIAAAGVSKRIKIFEFNSLLSGSTDIHYPAVELSNRSKLSCVCWNNYIKNYLASTDYDGVVQMWDASTGQGFSQYAEHQKRAWSVDFSQVAPTSFASGSDDCSVKLWSINEACYPLYLLIYSLKFQDTKNSVGTIRNPANVCCVQFSSFSPHLLVFGSADYKLHCYDIRNTRIPWCTLAGHEKAVSYVKFLDSETLVSASTDNTLKLWDLRKSSPSGLSTGACSLTFSGHTNEKNFVGLSVLDGYIACGSESNEVYSYYRSLPMPITSHKFGSIDPISGLESGDDNGQFVSSVCWRQKSNMVVAANSSGCIKLLQLVS</sequence>
<dbReference type="Proteomes" id="UP001163603">
    <property type="component" value="Chromosome 1"/>
</dbReference>
<accession>A0ACC0ZLL7</accession>
<comment type="caution">
    <text evidence="1">The sequence shown here is derived from an EMBL/GenBank/DDBJ whole genome shotgun (WGS) entry which is preliminary data.</text>
</comment>
<evidence type="ECO:0000313" key="1">
    <source>
        <dbReference type="EMBL" id="KAJ0052910.1"/>
    </source>
</evidence>
<gene>
    <name evidence="1" type="ORF">Pint_00544</name>
</gene>
<proteinExistence type="predicted"/>
<name>A0ACC0ZLL7_9ROSI</name>
<organism evidence="1 2">
    <name type="scientific">Pistacia integerrima</name>
    <dbReference type="NCBI Taxonomy" id="434235"/>
    <lineage>
        <taxon>Eukaryota</taxon>
        <taxon>Viridiplantae</taxon>
        <taxon>Streptophyta</taxon>
        <taxon>Embryophyta</taxon>
        <taxon>Tracheophyta</taxon>
        <taxon>Spermatophyta</taxon>
        <taxon>Magnoliopsida</taxon>
        <taxon>eudicotyledons</taxon>
        <taxon>Gunneridae</taxon>
        <taxon>Pentapetalae</taxon>
        <taxon>rosids</taxon>
        <taxon>malvids</taxon>
        <taxon>Sapindales</taxon>
        <taxon>Anacardiaceae</taxon>
        <taxon>Pistacia</taxon>
    </lineage>
</organism>
<protein>
    <submittedName>
        <fullName evidence="1">Uncharacterized protein</fullName>
    </submittedName>
</protein>
<evidence type="ECO:0000313" key="2">
    <source>
        <dbReference type="Proteomes" id="UP001163603"/>
    </source>
</evidence>
<keyword evidence="2" id="KW-1185">Reference proteome</keyword>